<name>A0A2Z7CWV2_9LAMI</name>
<dbReference type="GO" id="GO:0005634">
    <property type="term" value="C:nucleus"/>
    <property type="evidence" value="ECO:0007669"/>
    <property type="project" value="UniProtKB-SubCell"/>
</dbReference>
<dbReference type="PANTHER" id="PTHR33077">
    <property type="entry name" value="PROTEIN TIFY 4A-RELATED-RELATED"/>
    <property type="match status" value="1"/>
</dbReference>
<dbReference type="InterPro" id="IPR010399">
    <property type="entry name" value="Tify_dom"/>
</dbReference>
<dbReference type="Pfam" id="PF09425">
    <property type="entry name" value="Jas_motif"/>
    <property type="match status" value="1"/>
</dbReference>
<comment type="function">
    <text evidence="2">Repressor of jasmonate responses.</text>
</comment>
<gene>
    <name evidence="5" type="ORF">F511_05624</name>
</gene>
<dbReference type="GO" id="GO:2000022">
    <property type="term" value="P:regulation of jasmonic acid mediated signaling pathway"/>
    <property type="evidence" value="ECO:0007669"/>
    <property type="project" value="UniProtKB-UniRule"/>
</dbReference>
<feature type="region of interest" description="Disordered" evidence="3">
    <location>
        <begin position="208"/>
        <end position="233"/>
    </location>
</feature>
<feature type="domain" description="Tify" evidence="4">
    <location>
        <begin position="103"/>
        <end position="138"/>
    </location>
</feature>
<keyword evidence="6" id="KW-1185">Reference proteome</keyword>
<organism evidence="5 6">
    <name type="scientific">Dorcoceras hygrometricum</name>
    <dbReference type="NCBI Taxonomy" id="472368"/>
    <lineage>
        <taxon>Eukaryota</taxon>
        <taxon>Viridiplantae</taxon>
        <taxon>Streptophyta</taxon>
        <taxon>Embryophyta</taxon>
        <taxon>Tracheophyta</taxon>
        <taxon>Spermatophyta</taxon>
        <taxon>Magnoliopsida</taxon>
        <taxon>eudicotyledons</taxon>
        <taxon>Gunneridae</taxon>
        <taxon>Pentapetalae</taxon>
        <taxon>asterids</taxon>
        <taxon>lamiids</taxon>
        <taxon>Lamiales</taxon>
        <taxon>Gesneriaceae</taxon>
        <taxon>Didymocarpoideae</taxon>
        <taxon>Trichosporeae</taxon>
        <taxon>Loxocarpinae</taxon>
        <taxon>Dorcoceras</taxon>
    </lineage>
</organism>
<dbReference type="PANTHER" id="PTHR33077:SF140">
    <property type="entry name" value="PROTEIN TIFY 10B"/>
    <property type="match status" value="1"/>
</dbReference>
<comment type="subcellular location">
    <subcellularLocation>
        <location evidence="2">Nucleus</location>
    </subcellularLocation>
</comment>
<dbReference type="AlphaFoldDB" id="A0A2Z7CWV2"/>
<dbReference type="OrthoDB" id="1937734at2759"/>
<comment type="similarity">
    <text evidence="1 2">Belongs to the TIFY/JAZ family.</text>
</comment>
<keyword evidence="2" id="KW-0539">Nucleus</keyword>
<comment type="domain">
    <text evidence="2">The jas domain is required for interaction with COI1.</text>
</comment>
<dbReference type="InterPro" id="IPR040390">
    <property type="entry name" value="TIFY/JAZ"/>
</dbReference>
<dbReference type="EMBL" id="KQ991802">
    <property type="protein sequence ID" value="KZV51283.1"/>
    <property type="molecule type" value="Genomic_DNA"/>
</dbReference>
<reference evidence="5 6" key="1">
    <citation type="journal article" date="2015" name="Proc. Natl. Acad. Sci. U.S.A.">
        <title>The resurrection genome of Boea hygrometrica: A blueprint for survival of dehydration.</title>
        <authorList>
            <person name="Xiao L."/>
            <person name="Yang G."/>
            <person name="Zhang L."/>
            <person name="Yang X."/>
            <person name="Zhao S."/>
            <person name="Ji Z."/>
            <person name="Zhou Q."/>
            <person name="Hu M."/>
            <person name="Wang Y."/>
            <person name="Chen M."/>
            <person name="Xu Y."/>
            <person name="Jin H."/>
            <person name="Xiao X."/>
            <person name="Hu G."/>
            <person name="Bao F."/>
            <person name="Hu Y."/>
            <person name="Wan P."/>
            <person name="Li L."/>
            <person name="Deng X."/>
            <person name="Kuang T."/>
            <person name="Xiang C."/>
            <person name="Zhu J.K."/>
            <person name="Oliver M.J."/>
            <person name="He Y."/>
        </authorList>
    </citation>
    <scope>NUCLEOTIDE SEQUENCE [LARGE SCALE GENOMIC DNA]</scope>
    <source>
        <strain evidence="6">cv. XS01</strain>
    </source>
</reference>
<evidence type="ECO:0000313" key="5">
    <source>
        <dbReference type="EMBL" id="KZV51283.1"/>
    </source>
</evidence>
<dbReference type="SMART" id="SM00979">
    <property type="entry name" value="TIFY"/>
    <property type="match status" value="1"/>
</dbReference>
<evidence type="ECO:0000259" key="4">
    <source>
        <dbReference type="PROSITE" id="PS51320"/>
    </source>
</evidence>
<evidence type="ECO:0000256" key="2">
    <source>
        <dbReference type="RuleBase" id="RU369065"/>
    </source>
</evidence>
<proteinExistence type="inferred from homology"/>
<keyword evidence="2" id="KW-1184">Jasmonic acid signaling pathway</keyword>
<dbReference type="Pfam" id="PF06200">
    <property type="entry name" value="tify"/>
    <property type="match status" value="1"/>
</dbReference>
<protein>
    <recommendedName>
        <fullName evidence="2">Protein TIFY</fullName>
    </recommendedName>
    <alternativeName>
        <fullName evidence="2">Jasmonate ZIM domain-containing protein</fullName>
    </alternativeName>
</protein>
<dbReference type="InterPro" id="IPR018467">
    <property type="entry name" value="CCT_CS"/>
</dbReference>
<dbReference type="GO" id="GO:0031347">
    <property type="term" value="P:regulation of defense response"/>
    <property type="evidence" value="ECO:0007669"/>
    <property type="project" value="UniProtKB-UniRule"/>
</dbReference>
<accession>A0A2Z7CWV2</accession>
<evidence type="ECO:0000256" key="3">
    <source>
        <dbReference type="SAM" id="MobiDB-lite"/>
    </source>
</evidence>
<dbReference type="GO" id="GO:0009611">
    <property type="term" value="P:response to wounding"/>
    <property type="evidence" value="ECO:0007669"/>
    <property type="project" value="UniProtKB-UniRule"/>
</dbReference>
<evidence type="ECO:0000313" key="6">
    <source>
        <dbReference type="Proteomes" id="UP000250235"/>
    </source>
</evidence>
<dbReference type="Proteomes" id="UP000250235">
    <property type="component" value="Unassembled WGS sequence"/>
</dbReference>
<evidence type="ECO:0000256" key="1">
    <source>
        <dbReference type="ARBA" id="ARBA00008614"/>
    </source>
</evidence>
<dbReference type="PROSITE" id="PS51320">
    <property type="entry name" value="TIFY"/>
    <property type="match status" value="1"/>
</dbReference>
<sequence>MGSSEVLDSSGKRANFSHTCSLLSQFLKGNNGSFGELSLGLSKNLEHKVVPTGTMNLLPMIEKSDQNQAPPNLNSPLNMFHHLVGGGRVETMKKSEISSGTKLVAENAPLTIFYAGQVIVFNDFPADKANEIMMLASKSSAAAAQNHHFPASAQPITTPQSPTESATSFPNAVPSLAVQDLAHRTPQFASDLPIARKNSLARFLEKRKERTTASEPYPARKPAAPLKAGQNNEAWLRLGPQIRRN</sequence>